<dbReference type="GO" id="GO:0030288">
    <property type="term" value="C:outer membrane-bounded periplasmic space"/>
    <property type="evidence" value="ECO:0007669"/>
    <property type="project" value="TreeGrafter"/>
</dbReference>
<dbReference type="InterPro" id="IPR050695">
    <property type="entry name" value="N-acetylmuramoyl_amidase_3"/>
</dbReference>
<dbReference type="Gene3D" id="3.40.630.40">
    <property type="entry name" value="Zn-dependent exopeptidases"/>
    <property type="match status" value="1"/>
</dbReference>
<dbReference type="AlphaFoldDB" id="A0AAW5AXG9"/>
<dbReference type="SUPFAM" id="SSF53187">
    <property type="entry name" value="Zn-dependent exopeptidases"/>
    <property type="match status" value="1"/>
</dbReference>
<dbReference type="GO" id="GO:0009253">
    <property type="term" value="P:peptidoglycan catabolic process"/>
    <property type="evidence" value="ECO:0007669"/>
    <property type="project" value="InterPro"/>
</dbReference>
<dbReference type="EMBL" id="JAIFZM010000001">
    <property type="protein sequence ID" value="MCG3417744.1"/>
    <property type="molecule type" value="Genomic_DNA"/>
</dbReference>
<dbReference type="RefSeq" id="WP_238017654.1">
    <property type="nucleotide sequence ID" value="NZ_JAIFZM010000001.1"/>
</dbReference>
<accession>A0AAW5AXG9</accession>
<evidence type="ECO:0000256" key="1">
    <source>
        <dbReference type="ARBA" id="ARBA00022801"/>
    </source>
</evidence>
<evidence type="ECO:0000313" key="4">
    <source>
        <dbReference type="EMBL" id="MCG3417744.1"/>
    </source>
</evidence>
<gene>
    <name evidence="4" type="ORF">K3T81_01160</name>
</gene>
<proteinExistence type="predicted"/>
<evidence type="ECO:0000259" key="3">
    <source>
        <dbReference type="PROSITE" id="PS51724"/>
    </source>
</evidence>
<protein>
    <submittedName>
        <fullName evidence="4">N-acetylmuramoyl-L-alanine amidase</fullName>
    </submittedName>
</protein>
<dbReference type="Proteomes" id="UP001199631">
    <property type="component" value="Unassembled WGS sequence"/>
</dbReference>
<dbReference type="Pfam" id="PF01520">
    <property type="entry name" value="Amidase_3"/>
    <property type="match status" value="1"/>
</dbReference>
<dbReference type="SMART" id="SM00646">
    <property type="entry name" value="Ami_3"/>
    <property type="match status" value="1"/>
</dbReference>
<sequence length="268" mass="29635">MKLYLDPGHGGNDPGAQGNGLSEKNITLDIAQRIRSILVSDYRNVDVRLSRSSDSSKSLQQRTNEANDWGADYFLSIHCNAFNGSARGYEDYIHSNLSDSSKTAGYRNVLHAEITKVNQLSNRGKKKANFHVLRESTMSAMLSENGFIDNQQDAALMRTASWRQRVAQGHVNGLVKAFNLQRKEEGNGSDDQLFKVIAGSFKSKANAEQRVEALKKKGITSYVDSLTLSGVLWFRVQAGAFSKRSNAENQLNQVKKAGIPDAYIISES</sequence>
<keyword evidence="5" id="KW-1185">Reference proteome</keyword>
<dbReference type="PROSITE" id="PS51724">
    <property type="entry name" value="SPOR"/>
    <property type="match status" value="1"/>
</dbReference>
<evidence type="ECO:0000313" key="5">
    <source>
        <dbReference type="Proteomes" id="UP001199631"/>
    </source>
</evidence>
<feature type="region of interest" description="Disordered" evidence="2">
    <location>
        <begin position="1"/>
        <end position="20"/>
    </location>
</feature>
<dbReference type="InterPro" id="IPR002508">
    <property type="entry name" value="MurNAc-LAA_cat"/>
</dbReference>
<evidence type="ECO:0000256" key="2">
    <source>
        <dbReference type="SAM" id="MobiDB-lite"/>
    </source>
</evidence>
<reference evidence="4 5" key="1">
    <citation type="journal article" date="2022" name="Evol. Bioinform. Online">
        <title>Draft Genome Sequence of Oceanobacillus jordanicus Strain GSFE11, a Halotolerant Plant Growth-Promoting Bacterial Endophyte Isolated From the Jordan Valley.</title>
        <authorList>
            <person name="Alhindi T."/>
            <person name="Albdaiwi R."/>
        </authorList>
    </citation>
    <scope>NUCLEOTIDE SEQUENCE [LARGE SCALE GENOMIC DNA]</scope>
    <source>
        <strain evidence="4 5">GSFE11</strain>
    </source>
</reference>
<organism evidence="4 5">
    <name type="scientific">Oceanobacillus jordanicus</name>
    <dbReference type="NCBI Taxonomy" id="2867266"/>
    <lineage>
        <taxon>Bacteria</taxon>
        <taxon>Bacillati</taxon>
        <taxon>Bacillota</taxon>
        <taxon>Bacilli</taxon>
        <taxon>Bacillales</taxon>
        <taxon>Bacillaceae</taxon>
        <taxon>Oceanobacillus</taxon>
    </lineage>
</organism>
<keyword evidence="1" id="KW-0378">Hydrolase</keyword>
<name>A0AAW5AXG9_9BACI</name>
<dbReference type="Gene3D" id="3.30.70.1070">
    <property type="entry name" value="Sporulation related repeat"/>
    <property type="match status" value="1"/>
</dbReference>
<dbReference type="PANTHER" id="PTHR30404:SF0">
    <property type="entry name" value="N-ACETYLMURAMOYL-L-ALANINE AMIDASE AMIC"/>
    <property type="match status" value="1"/>
</dbReference>
<dbReference type="SUPFAM" id="SSF110997">
    <property type="entry name" value="Sporulation related repeat"/>
    <property type="match status" value="1"/>
</dbReference>
<dbReference type="InterPro" id="IPR036680">
    <property type="entry name" value="SPOR-like_sf"/>
</dbReference>
<dbReference type="GO" id="GO:0008745">
    <property type="term" value="F:N-acetylmuramoyl-L-alanine amidase activity"/>
    <property type="evidence" value="ECO:0007669"/>
    <property type="project" value="InterPro"/>
</dbReference>
<comment type="caution">
    <text evidence="4">The sequence shown here is derived from an EMBL/GenBank/DDBJ whole genome shotgun (WGS) entry which is preliminary data.</text>
</comment>
<dbReference type="InterPro" id="IPR007730">
    <property type="entry name" value="SPOR-like_dom"/>
</dbReference>
<dbReference type="PANTHER" id="PTHR30404">
    <property type="entry name" value="N-ACETYLMURAMOYL-L-ALANINE AMIDASE"/>
    <property type="match status" value="1"/>
</dbReference>
<dbReference type="Pfam" id="PF05036">
    <property type="entry name" value="SPOR"/>
    <property type="match status" value="1"/>
</dbReference>
<dbReference type="GO" id="GO:0042834">
    <property type="term" value="F:peptidoglycan binding"/>
    <property type="evidence" value="ECO:0007669"/>
    <property type="project" value="InterPro"/>
</dbReference>
<dbReference type="CDD" id="cd02696">
    <property type="entry name" value="MurNAc-LAA"/>
    <property type="match status" value="1"/>
</dbReference>
<feature type="domain" description="SPOR" evidence="3">
    <location>
        <begin position="188"/>
        <end position="267"/>
    </location>
</feature>